<dbReference type="CDD" id="cd00093">
    <property type="entry name" value="HTH_XRE"/>
    <property type="match status" value="1"/>
</dbReference>
<organism evidence="2 3">
    <name type="scientific">Mycobacterium simiae</name>
    <name type="common">Mycobacterium habana</name>
    <dbReference type="NCBI Taxonomy" id="1784"/>
    <lineage>
        <taxon>Bacteria</taxon>
        <taxon>Bacillati</taxon>
        <taxon>Actinomycetota</taxon>
        <taxon>Actinomycetes</taxon>
        <taxon>Mycobacteriales</taxon>
        <taxon>Mycobacteriaceae</taxon>
        <taxon>Mycobacterium</taxon>
        <taxon>Mycobacterium simiae complex</taxon>
    </lineage>
</organism>
<dbReference type="STRING" id="1784.VC42_27305"/>
<gene>
    <name evidence="2" type="ORF">B5M45_30370</name>
</gene>
<dbReference type="SMART" id="SM00530">
    <property type="entry name" value="HTH_XRE"/>
    <property type="match status" value="1"/>
</dbReference>
<feature type="domain" description="HTH cro/C1-type" evidence="1">
    <location>
        <begin position="78"/>
        <end position="132"/>
    </location>
</feature>
<keyword evidence="3" id="KW-1185">Reference proteome</keyword>
<protein>
    <recommendedName>
        <fullName evidence="1">HTH cro/C1-type domain-containing protein</fullName>
    </recommendedName>
</protein>
<proteinExistence type="predicted"/>
<accession>A0A1X0XIL0</accession>
<dbReference type="PROSITE" id="PS50943">
    <property type="entry name" value="HTH_CROC1"/>
    <property type="match status" value="1"/>
</dbReference>
<reference evidence="2 3" key="1">
    <citation type="submission" date="2017-03" db="EMBL/GenBank/DDBJ databases">
        <title>Genomic insights into Mycobacterium simiae human colonization.</title>
        <authorList>
            <person name="Steffani J.L."/>
            <person name="Brunck M.E."/>
            <person name="Cruz E."/>
            <person name="Montiel R."/>
            <person name="Barona F."/>
        </authorList>
    </citation>
    <scope>NUCLEOTIDE SEQUENCE [LARGE SCALE GENOMIC DNA]</scope>
    <source>
        <strain evidence="2 3">MsiGto</strain>
    </source>
</reference>
<dbReference type="AlphaFoldDB" id="A0A1X0XIL0"/>
<dbReference type="Pfam" id="PF01381">
    <property type="entry name" value="HTH_3"/>
    <property type="match status" value="1"/>
</dbReference>
<comment type="caution">
    <text evidence="2">The sequence shown here is derived from an EMBL/GenBank/DDBJ whole genome shotgun (WGS) entry which is preliminary data.</text>
</comment>
<evidence type="ECO:0000259" key="1">
    <source>
        <dbReference type="PROSITE" id="PS50943"/>
    </source>
</evidence>
<dbReference type="InterPro" id="IPR001387">
    <property type="entry name" value="Cro/C1-type_HTH"/>
</dbReference>
<dbReference type="Proteomes" id="UP000193040">
    <property type="component" value="Unassembled WGS sequence"/>
</dbReference>
<evidence type="ECO:0000313" key="2">
    <source>
        <dbReference type="EMBL" id="ORJ52740.1"/>
    </source>
</evidence>
<dbReference type="Gene3D" id="1.10.260.40">
    <property type="entry name" value="lambda repressor-like DNA-binding domains"/>
    <property type="match status" value="1"/>
</dbReference>
<dbReference type="EMBL" id="MZZM01000045">
    <property type="protein sequence ID" value="ORJ52740.1"/>
    <property type="molecule type" value="Genomic_DNA"/>
</dbReference>
<name>A0A1X0XIL0_MYCSI</name>
<dbReference type="GO" id="GO:0003677">
    <property type="term" value="F:DNA binding"/>
    <property type="evidence" value="ECO:0007669"/>
    <property type="project" value="InterPro"/>
</dbReference>
<sequence>MHPGIVPAVCPTSSVTARCASGSIGSAASAAPTRRAIGVDHLVAAPAAQAVGYRPPREGRQVSEVDEAKVLASVGGRILERRTELGLSQRDLAAAAKVDRSFMARVEQGLRSPTVVFLAKVAYAMGTTVSSLTRDI</sequence>
<evidence type="ECO:0000313" key="3">
    <source>
        <dbReference type="Proteomes" id="UP000193040"/>
    </source>
</evidence>
<dbReference type="SUPFAM" id="SSF47413">
    <property type="entry name" value="lambda repressor-like DNA-binding domains"/>
    <property type="match status" value="1"/>
</dbReference>
<dbReference type="InterPro" id="IPR010982">
    <property type="entry name" value="Lambda_DNA-bd_dom_sf"/>
</dbReference>